<keyword evidence="3" id="KW-1185">Reference proteome</keyword>
<proteinExistence type="predicted"/>
<protein>
    <submittedName>
        <fullName evidence="2">Uncharacterized protein</fullName>
    </submittedName>
</protein>
<dbReference type="RefSeq" id="WP_073154277.1">
    <property type="nucleotide sequence ID" value="NZ_FQVL01000003.1"/>
</dbReference>
<feature type="compositionally biased region" description="Polar residues" evidence="1">
    <location>
        <begin position="146"/>
        <end position="161"/>
    </location>
</feature>
<feature type="compositionally biased region" description="Polar residues" evidence="1">
    <location>
        <begin position="16"/>
        <end position="27"/>
    </location>
</feature>
<gene>
    <name evidence="2" type="ORF">SAMN05444392_103186</name>
</gene>
<evidence type="ECO:0000313" key="2">
    <source>
        <dbReference type="EMBL" id="SHE79680.1"/>
    </source>
</evidence>
<reference evidence="2 3" key="1">
    <citation type="submission" date="2016-11" db="EMBL/GenBank/DDBJ databases">
        <authorList>
            <person name="Jaros S."/>
            <person name="Januszkiewicz K."/>
            <person name="Wedrychowicz H."/>
        </authorList>
    </citation>
    <scope>NUCLEOTIDE SEQUENCE [LARGE SCALE GENOMIC DNA]</scope>
    <source>
        <strain evidence="2 3">DSM 44666</strain>
    </source>
</reference>
<name>A0A1M4WEU4_9BACL</name>
<sequence>MKPSDGKLQTRLDGQLSPSIESNERQSAVDNLEAIIERYELEMEAYLPDDLKGLVGKWSNVDNLEATIERYEREMEAYLPNDLKGLVGEWSKREEMKAMSEVEEEFAETLALYEKAKEEGNPALFDQYLWEEIFPELQSIVAQPNKTRLKNGRSTPSNHTLTKGFRDRLNKAKGYGIDKLGLTKPKEDRGR</sequence>
<dbReference type="Proteomes" id="UP000184476">
    <property type="component" value="Unassembled WGS sequence"/>
</dbReference>
<feature type="region of interest" description="Disordered" evidence="1">
    <location>
        <begin position="146"/>
        <end position="167"/>
    </location>
</feature>
<evidence type="ECO:0000313" key="3">
    <source>
        <dbReference type="Proteomes" id="UP000184476"/>
    </source>
</evidence>
<feature type="compositionally biased region" description="Basic and acidic residues" evidence="1">
    <location>
        <begin position="1"/>
        <end position="10"/>
    </location>
</feature>
<dbReference type="AlphaFoldDB" id="A0A1M4WEU4"/>
<evidence type="ECO:0000256" key="1">
    <source>
        <dbReference type="SAM" id="MobiDB-lite"/>
    </source>
</evidence>
<organism evidence="2 3">
    <name type="scientific">Seinonella peptonophila</name>
    <dbReference type="NCBI Taxonomy" id="112248"/>
    <lineage>
        <taxon>Bacteria</taxon>
        <taxon>Bacillati</taxon>
        <taxon>Bacillota</taxon>
        <taxon>Bacilli</taxon>
        <taxon>Bacillales</taxon>
        <taxon>Thermoactinomycetaceae</taxon>
        <taxon>Seinonella</taxon>
    </lineage>
</organism>
<accession>A0A1M4WEU4</accession>
<dbReference type="EMBL" id="FQVL01000003">
    <property type="protein sequence ID" value="SHE79680.1"/>
    <property type="molecule type" value="Genomic_DNA"/>
</dbReference>
<feature type="region of interest" description="Disordered" evidence="1">
    <location>
        <begin position="1"/>
        <end position="27"/>
    </location>
</feature>